<dbReference type="Proteomes" id="UP001223646">
    <property type="component" value="Unassembled WGS sequence"/>
</dbReference>
<dbReference type="EMBL" id="JASOOY020000033">
    <property type="protein sequence ID" value="MEO3717929.1"/>
    <property type="molecule type" value="Genomic_DNA"/>
</dbReference>
<dbReference type="Gene3D" id="1.10.132.100">
    <property type="match status" value="1"/>
</dbReference>
<reference evidence="1" key="1">
    <citation type="submission" date="2023-05" db="EMBL/GenBank/DDBJ databases">
        <authorList>
            <person name="Du J."/>
        </authorList>
    </citation>
    <scope>NUCLEOTIDE SEQUENCE</scope>
    <source>
        <strain evidence="1">UMB1064</strain>
    </source>
</reference>
<gene>
    <name evidence="1" type="primary">casA</name>
    <name evidence="1" type="synonym">cse1</name>
    <name evidence="1" type="ORF">QP460_010065</name>
</gene>
<sequence length="544" mass="60159">MSGAEPSFNLLDEPWIKVTGHDGNGRELGLRDIFAQAGELKRISGESPAQDFAVLRVALAVLYRAFDFGEDIKENRKQWAAAWEDKKLPLEHISRYLDKYSHRFDLLDREAPFMQTPSLATKSGEWKSLEAIIPDSPELGDLFYRRSAIEPLPLAEAGRWLVHCLAFDFSGIKSGAVGDPRVKGGKGYPIGIGWAGWLGGTVLEGHSLLETLLLNIVDHNPAAWAGAPIWELPVPTAAVSAEPLPKGQLTLLTWPQRRVRLHVEDGMVTGALVCNGDPVDYLHQEALEMMSPWRYSEPQSKKAKEDIYMPKAINPDRALWRGLSAVLPEADVDTTKGRTGSEVKVSKPAGVMEALKTRTGRRSGVVPQNYRLSLRIVGYEYGPQMASYNRLLTDDLAFPALLAADKQTIQFVLLAANRTQDTAAELRKFANNLAIAAGGERGAAGFSAEGSFYSDVDPVFRQWVSGLTSETDLNRHLALWTEQLRRLALTKAAEMIAGVPDSAWSGREVDERQYNVGHAELWFRRGLGKVLPRPEEQKSGEKVK</sequence>
<dbReference type="Pfam" id="PF09481">
    <property type="entry name" value="CRISPR_Cse1"/>
    <property type="match status" value="1"/>
</dbReference>
<organism evidence="1 2">
    <name type="scientific">Corynebacterium amycolatum</name>
    <dbReference type="NCBI Taxonomy" id="43765"/>
    <lineage>
        <taxon>Bacteria</taxon>
        <taxon>Bacillati</taxon>
        <taxon>Actinomycetota</taxon>
        <taxon>Actinomycetes</taxon>
        <taxon>Mycobacteriales</taxon>
        <taxon>Corynebacteriaceae</taxon>
        <taxon>Corynebacterium</taxon>
    </lineage>
</organism>
<dbReference type="CDD" id="cd09729">
    <property type="entry name" value="Cse1_I-E"/>
    <property type="match status" value="1"/>
</dbReference>
<comment type="caution">
    <text evidence="1">The sequence shown here is derived from an EMBL/GenBank/DDBJ whole genome shotgun (WGS) entry which is preliminary data.</text>
</comment>
<evidence type="ECO:0000313" key="2">
    <source>
        <dbReference type="Proteomes" id="UP001223646"/>
    </source>
</evidence>
<dbReference type="AlphaFoldDB" id="A0AAW9SWT9"/>
<dbReference type="RefSeq" id="WP_284826807.1">
    <property type="nucleotide sequence ID" value="NZ_JASOOY020000033.1"/>
</dbReference>
<name>A0AAW9SWT9_CORAY</name>
<accession>A0AAW9SWT9</accession>
<reference evidence="1" key="2">
    <citation type="submission" date="2024-05" db="EMBL/GenBank/DDBJ databases">
        <authorList>
            <person name="Wolfe A."/>
        </authorList>
    </citation>
    <scope>NUCLEOTIDE SEQUENCE</scope>
    <source>
        <strain evidence="1">UMB1064</strain>
    </source>
</reference>
<evidence type="ECO:0000313" key="1">
    <source>
        <dbReference type="EMBL" id="MEO3717929.1"/>
    </source>
</evidence>
<proteinExistence type="predicted"/>
<protein>
    <submittedName>
        <fullName evidence="1">Type I-E CRISPR-associated protein Cse1/CasA</fullName>
    </submittedName>
</protein>
<dbReference type="InterPro" id="IPR013381">
    <property type="entry name" value="CRISPR-assoc_prot_Cse1"/>
</dbReference>
<dbReference type="NCBIfam" id="TIGR02547">
    <property type="entry name" value="casA_cse1"/>
    <property type="match status" value="1"/>
</dbReference>